<evidence type="ECO:0000313" key="5">
    <source>
        <dbReference type="EMBL" id="BDS12690.1"/>
    </source>
</evidence>
<keyword evidence="3" id="KW-0479">Metal-binding</keyword>
<keyword evidence="1" id="KW-0813">Transport</keyword>
<dbReference type="CDD" id="cd08916">
    <property type="entry name" value="TrHb3_P"/>
    <property type="match status" value="1"/>
</dbReference>
<dbReference type="SUPFAM" id="SSF46458">
    <property type="entry name" value="Globin-like"/>
    <property type="match status" value="1"/>
</dbReference>
<dbReference type="InterPro" id="IPR009050">
    <property type="entry name" value="Globin-like_sf"/>
</dbReference>
<evidence type="ECO:0000256" key="3">
    <source>
        <dbReference type="ARBA" id="ARBA00022723"/>
    </source>
</evidence>
<dbReference type="InterPro" id="IPR012292">
    <property type="entry name" value="Globin/Proto"/>
</dbReference>
<dbReference type="GO" id="GO:0019825">
    <property type="term" value="F:oxygen binding"/>
    <property type="evidence" value="ECO:0007669"/>
    <property type="project" value="InterPro"/>
</dbReference>
<dbReference type="GO" id="GO:0046872">
    <property type="term" value="F:metal ion binding"/>
    <property type="evidence" value="ECO:0007669"/>
    <property type="project" value="UniProtKB-KW"/>
</dbReference>
<dbReference type="GO" id="GO:0020037">
    <property type="term" value="F:heme binding"/>
    <property type="evidence" value="ECO:0007669"/>
    <property type="project" value="InterPro"/>
</dbReference>
<dbReference type="Pfam" id="PF01152">
    <property type="entry name" value="Bac_globin"/>
    <property type="match status" value="1"/>
</dbReference>
<accession>A0A915YGN0</accession>
<dbReference type="EMBL" id="AP026867">
    <property type="protein sequence ID" value="BDS12690.1"/>
    <property type="molecule type" value="Genomic_DNA"/>
</dbReference>
<gene>
    <name evidence="5" type="ORF">AsAng_0034140</name>
</gene>
<dbReference type="KEGG" id="aup:AsAng_0034140"/>
<organism evidence="5 6">
    <name type="scientific">Aureispira anguillae</name>
    <dbReference type="NCBI Taxonomy" id="2864201"/>
    <lineage>
        <taxon>Bacteria</taxon>
        <taxon>Pseudomonadati</taxon>
        <taxon>Bacteroidota</taxon>
        <taxon>Saprospiria</taxon>
        <taxon>Saprospirales</taxon>
        <taxon>Saprospiraceae</taxon>
        <taxon>Aureispira</taxon>
    </lineage>
</organism>
<dbReference type="InterPro" id="IPR001486">
    <property type="entry name" value="Hemoglobin_trunc"/>
</dbReference>
<evidence type="ECO:0000313" key="6">
    <source>
        <dbReference type="Proteomes" id="UP001060919"/>
    </source>
</evidence>
<dbReference type="RefSeq" id="WP_264788050.1">
    <property type="nucleotide sequence ID" value="NZ_AP026867.1"/>
</dbReference>
<keyword evidence="4" id="KW-0408">Iron</keyword>
<evidence type="ECO:0000256" key="4">
    <source>
        <dbReference type="ARBA" id="ARBA00023004"/>
    </source>
</evidence>
<dbReference type="AlphaFoldDB" id="A0A915YGN0"/>
<dbReference type="Gene3D" id="1.10.490.10">
    <property type="entry name" value="Globins"/>
    <property type="match status" value="1"/>
</dbReference>
<reference evidence="5" key="1">
    <citation type="submission" date="2022-09" db="EMBL/GenBank/DDBJ databases">
        <title>Aureispira anguillicida sp. nov., isolated from Leptocephalus of Japanese eel Anguilla japonica.</title>
        <authorList>
            <person name="Yuasa K."/>
            <person name="Mekata T."/>
            <person name="Ikunari K."/>
        </authorList>
    </citation>
    <scope>NUCLEOTIDE SEQUENCE</scope>
    <source>
        <strain evidence="5">EL160426</strain>
    </source>
</reference>
<protein>
    <submittedName>
        <fullName evidence="5">Group III truncated hemoglobin</fullName>
    </submittedName>
</protein>
<evidence type="ECO:0000256" key="2">
    <source>
        <dbReference type="ARBA" id="ARBA00022617"/>
    </source>
</evidence>
<dbReference type="Proteomes" id="UP001060919">
    <property type="component" value="Chromosome"/>
</dbReference>
<sequence length="131" mass="15123">MNEITSKTEVKLFVDAFYEKVRQDALLGPIFAAQIPDEVWPSHLTRMYGFWNTVLFGQKDYRGNPFSKHANLAIHPPHFERWLSLFVATIDESFTGEKAAETKMRAAKMAALFQSKLDYVRSKKNPSFHIL</sequence>
<keyword evidence="6" id="KW-1185">Reference proteome</keyword>
<name>A0A915YGN0_9BACT</name>
<proteinExistence type="predicted"/>
<evidence type="ECO:0000256" key="1">
    <source>
        <dbReference type="ARBA" id="ARBA00022448"/>
    </source>
</evidence>
<keyword evidence="2" id="KW-0349">Heme</keyword>